<dbReference type="PROSITE" id="PS00211">
    <property type="entry name" value="ABC_TRANSPORTER_1"/>
    <property type="match status" value="1"/>
</dbReference>
<accession>A0A4V2WMP3</accession>
<evidence type="ECO:0000256" key="2">
    <source>
        <dbReference type="ARBA" id="ARBA00022692"/>
    </source>
</evidence>
<dbReference type="GO" id="GO:0005524">
    <property type="term" value="F:ATP binding"/>
    <property type="evidence" value="ECO:0007669"/>
    <property type="project" value="UniProtKB-KW"/>
</dbReference>
<evidence type="ECO:0000256" key="4">
    <source>
        <dbReference type="ARBA" id="ARBA00022840"/>
    </source>
</evidence>
<feature type="transmembrane region" description="Helical" evidence="7">
    <location>
        <begin position="160"/>
        <end position="177"/>
    </location>
</feature>
<evidence type="ECO:0000259" key="8">
    <source>
        <dbReference type="PROSITE" id="PS50893"/>
    </source>
</evidence>
<organism evidence="10 11">
    <name type="scientific">Flaviaesturariibacter aridisoli</name>
    <dbReference type="NCBI Taxonomy" id="2545761"/>
    <lineage>
        <taxon>Bacteria</taxon>
        <taxon>Pseudomonadati</taxon>
        <taxon>Bacteroidota</taxon>
        <taxon>Chitinophagia</taxon>
        <taxon>Chitinophagales</taxon>
        <taxon>Chitinophagaceae</taxon>
        <taxon>Flaviaestuariibacter</taxon>
    </lineage>
</organism>
<dbReference type="Pfam" id="PF00664">
    <property type="entry name" value="ABC_membrane"/>
    <property type="match status" value="1"/>
</dbReference>
<dbReference type="AlphaFoldDB" id="A0A4V2WMP3"/>
<keyword evidence="2 7" id="KW-0812">Transmembrane</keyword>
<keyword evidence="11" id="KW-1185">Reference proteome</keyword>
<feature type="transmembrane region" description="Helical" evidence="7">
    <location>
        <begin position="56"/>
        <end position="79"/>
    </location>
</feature>
<dbReference type="Gene3D" id="3.40.50.300">
    <property type="entry name" value="P-loop containing nucleotide triphosphate hydrolases"/>
    <property type="match status" value="1"/>
</dbReference>
<evidence type="ECO:0000259" key="9">
    <source>
        <dbReference type="PROSITE" id="PS50929"/>
    </source>
</evidence>
<comment type="subcellular location">
    <subcellularLocation>
        <location evidence="1">Cell membrane</location>
        <topology evidence="1">Multi-pass membrane protein</topology>
    </subcellularLocation>
</comment>
<dbReference type="PROSITE" id="PS50893">
    <property type="entry name" value="ABC_TRANSPORTER_2"/>
    <property type="match status" value="1"/>
</dbReference>
<dbReference type="PROSITE" id="PS50929">
    <property type="entry name" value="ABC_TM1F"/>
    <property type="match status" value="1"/>
</dbReference>
<keyword evidence="4 10" id="KW-0067">ATP-binding</keyword>
<dbReference type="InterPro" id="IPR036640">
    <property type="entry name" value="ABC1_TM_sf"/>
</dbReference>
<dbReference type="GO" id="GO:0034040">
    <property type="term" value="F:ATPase-coupled lipid transmembrane transporter activity"/>
    <property type="evidence" value="ECO:0007669"/>
    <property type="project" value="TreeGrafter"/>
</dbReference>
<dbReference type="Gene3D" id="1.20.1560.10">
    <property type="entry name" value="ABC transporter type 1, transmembrane domain"/>
    <property type="match status" value="1"/>
</dbReference>
<dbReference type="PANTHER" id="PTHR24221:SF654">
    <property type="entry name" value="ATP-BINDING CASSETTE SUB-FAMILY B MEMBER 6"/>
    <property type="match status" value="1"/>
</dbReference>
<evidence type="ECO:0000313" key="11">
    <source>
        <dbReference type="Proteomes" id="UP000295164"/>
    </source>
</evidence>
<keyword evidence="3" id="KW-0547">Nucleotide-binding</keyword>
<name>A0A4V2WMP3_9BACT</name>
<evidence type="ECO:0000256" key="7">
    <source>
        <dbReference type="SAM" id="Phobius"/>
    </source>
</evidence>
<feature type="domain" description="ABC transporter" evidence="8">
    <location>
        <begin position="329"/>
        <end position="553"/>
    </location>
</feature>
<proteinExistence type="predicted"/>
<dbReference type="InterPro" id="IPR003439">
    <property type="entry name" value="ABC_transporter-like_ATP-bd"/>
</dbReference>
<dbReference type="GO" id="GO:0140359">
    <property type="term" value="F:ABC-type transporter activity"/>
    <property type="evidence" value="ECO:0007669"/>
    <property type="project" value="InterPro"/>
</dbReference>
<protein>
    <submittedName>
        <fullName evidence="10">ABC transporter ATP-binding protein</fullName>
    </submittedName>
</protein>
<dbReference type="PANTHER" id="PTHR24221">
    <property type="entry name" value="ATP-BINDING CASSETTE SUB-FAMILY B"/>
    <property type="match status" value="1"/>
</dbReference>
<dbReference type="SUPFAM" id="SSF52540">
    <property type="entry name" value="P-loop containing nucleoside triphosphate hydrolases"/>
    <property type="match status" value="1"/>
</dbReference>
<dbReference type="InterPro" id="IPR003593">
    <property type="entry name" value="AAA+_ATPase"/>
</dbReference>
<dbReference type="InterPro" id="IPR027417">
    <property type="entry name" value="P-loop_NTPase"/>
</dbReference>
<dbReference type="SUPFAM" id="SSF90123">
    <property type="entry name" value="ABC transporter transmembrane region"/>
    <property type="match status" value="1"/>
</dbReference>
<feature type="transmembrane region" description="Helical" evidence="7">
    <location>
        <begin position="20"/>
        <end position="44"/>
    </location>
</feature>
<feature type="transmembrane region" description="Helical" evidence="7">
    <location>
        <begin position="129"/>
        <end position="154"/>
    </location>
</feature>
<evidence type="ECO:0000313" key="10">
    <source>
        <dbReference type="EMBL" id="TCZ70614.1"/>
    </source>
</evidence>
<comment type="caution">
    <text evidence="10">The sequence shown here is derived from an EMBL/GenBank/DDBJ whole genome shotgun (WGS) entry which is preliminary data.</text>
</comment>
<dbReference type="RefSeq" id="WP_131852183.1">
    <property type="nucleotide sequence ID" value="NZ_SKFH01000015.1"/>
</dbReference>
<evidence type="ECO:0000256" key="6">
    <source>
        <dbReference type="ARBA" id="ARBA00023136"/>
    </source>
</evidence>
<dbReference type="GO" id="GO:0005886">
    <property type="term" value="C:plasma membrane"/>
    <property type="evidence" value="ECO:0007669"/>
    <property type="project" value="UniProtKB-SubCell"/>
</dbReference>
<evidence type="ECO:0000256" key="1">
    <source>
        <dbReference type="ARBA" id="ARBA00004651"/>
    </source>
</evidence>
<dbReference type="InterPro" id="IPR011527">
    <property type="entry name" value="ABC1_TM_dom"/>
</dbReference>
<dbReference type="SMART" id="SM00382">
    <property type="entry name" value="AAA"/>
    <property type="match status" value="1"/>
</dbReference>
<dbReference type="InterPro" id="IPR039421">
    <property type="entry name" value="Type_1_exporter"/>
</dbReference>
<dbReference type="CDD" id="cd03228">
    <property type="entry name" value="ABCC_MRP_Like"/>
    <property type="match status" value="1"/>
</dbReference>
<keyword evidence="6 7" id="KW-0472">Membrane</keyword>
<feature type="transmembrane region" description="Helical" evidence="7">
    <location>
        <begin position="249"/>
        <end position="266"/>
    </location>
</feature>
<dbReference type="OrthoDB" id="1522160at2"/>
<sequence length="553" mass="61489">MSLLRRSWRLLEGPERWRYVLLSLADALVQLLDIAFLAALLLLVKRLLQKESIGPFPVPLLLLLFFAAFLVKNGCGLTVQRALHTLAGRVSLRLSGRQLEACQQAAHAEFLHSDTSVLIRKVNFHPVEFAHYILLGLQQIAAQLLLIAASVVAVLLYDPALFALVVAVLLPPAFFLFRGIKRRIDRSKDTVKDANEASLRCLLDALKGQPEAKVYGRQEFFRDRYLHARRRFSNAYFGMMGWQQWPARSLETVAVLGLLLLLGFSLQRPDTGAYLLLRAGAFLAAAYKVIPGLVKIIGASGQLRAWSFTLDDAPPRQEQPVASGPIRKLEVSGLSYAWDRKPLLENLSFEAFPGDIVLLESPSGSGKTTLLHLLLGFIEPQAGAVRINGVRVRPGNAAAFWTRTAYVRQDAFLIQDSVARNITLEDEPLDSQRLQVVLRATGLSRMLAATGDTFHKQVLENGRNLSGGQQQRIALARALYRRADLYLLDEPFNELDRAAVDELQALLQDEAAAGKIVIVVTHQPETIPGARRIRIHGKQAQPDRTDHARLRSL</sequence>
<evidence type="ECO:0000256" key="3">
    <source>
        <dbReference type="ARBA" id="ARBA00022741"/>
    </source>
</evidence>
<feature type="domain" description="ABC transmembrane type-1" evidence="9">
    <location>
        <begin position="27"/>
        <end position="305"/>
    </location>
</feature>
<reference evidence="10 11" key="1">
    <citation type="submission" date="2019-03" db="EMBL/GenBank/DDBJ databases">
        <authorList>
            <person name="Kim M.K.M."/>
        </authorList>
    </citation>
    <scope>NUCLEOTIDE SEQUENCE [LARGE SCALE GENOMIC DNA]</scope>
    <source>
        <strain evidence="10 11">17J68-15</strain>
    </source>
</reference>
<dbReference type="GO" id="GO:0016887">
    <property type="term" value="F:ATP hydrolysis activity"/>
    <property type="evidence" value="ECO:0007669"/>
    <property type="project" value="InterPro"/>
</dbReference>
<dbReference type="Proteomes" id="UP000295164">
    <property type="component" value="Unassembled WGS sequence"/>
</dbReference>
<keyword evidence="5 7" id="KW-1133">Transmembrane helix</keyword>
<dbReference type="InterPro" id="IPR017871">
    <property type="entry name" value="ABC_transporter-like_CS"/>
</dbReference>
<dbReference type="EMBL" id="SKFH01000015">
    <property type="protein sequence ID" value="TCZ70614.1"/>
    <property type="molecule type" value="Genomic_DNA"/>
</dbReference>
<dbReference type="Pfam" id="PF00005">
    <property type="entry name" value="ABC_tran"/>
    <property type="match status" value="1"/>
</dbReference>
<evidence type="ECO:0000256" key="5">
    <source>
        <dbReference type="ARBA" id="ARBA00022989"/>
    </source>
</evidence>
<gene>
    <name evidence="10" type="ORF">E0486_10770</name>
</gene>